<dbReference type="GO" id="GO:0005886">
    <property type="term" value="C:plasma membrane"/>
    <property type="evidence" value="ECO:0007669"/>
    <property type="project" value="UniProtKB-SubCell"/>
</dbReference>
<organism evidence="8 9">
    <name type="scientific">Pseudomonas putida</name>
    <name type="common">Arthrobacter siderocapsulatus</name>
    <dbReference type="NCBI Taxonomy" id="303"/>
    <lineage>
        <taxon>Bacteria</taxon>
        <taxon>Pseudomonadati</taxon>
        <taxon>Pseudomonadota</taxon>
        <taxon>Gammaproteobacteria</taxon>
        <taxon>Pseudomonadales</taxon>
        <taxon>Pseudomonadaceae</taxon>
        <taxon>Pseudomonas</taxon>
    </lineage>
</organism>
<sequence length="406" mass="41858">MASTSATRGLTALTFALVLSQFFRTCLGVMAPELQHDLGLTPAGFGTLSSCFFLSFGLAQIPVGIAFDRCGVGRPARWLLALGVVSAALFVFAPGGLSAMLAQVGLGLACAPVFMGLMHYAAQRLSGPQFTSYISGANAMGMVGGLCATAPLGWAVDTFGWRPAIACSALIMLLVTVCVWRTVEDRADCPAQGESLGGMLRASLGLLAVPAMWTLIPMCLAMAAGTSFRNAWGGPYLASVFDLDAGTRGVALAALSLGALVAAAAQPWILRRYSLRSSILGWTLMTLLTALVLVAWPDGAVVANVGLLAALATVGVLHPMVMAHGRLLLAPHIRGRGLGVLNSFVFLGSALASWVFGLIADAGQVAGSPAPSIYAWIFATAALLLVVGLAAYSFSPAVPSTDVRRG</sequence>
<feature type="transmembrane region" description="Helical" evidence="6">
    <location>
        <begin position="277"/>
        <end position="296"/>
    </location>
</feature>
<evidence type="ECO:0000259" key="7">
    <source>
        <dbReference type="PROSITE" id="PS50850"/>
    </source>
</evidence>
<dbReference type="Gene3D" id="1.20.1250.20">
    <property type="entry name" value="MFS general substrate transporter like domains"/>
    <property type="match status" value="2"/>
</dbReference>
<protein>
    <submittedName>
        <fullName evidence="8">MFS transporter</fullName>
    </submittedName>
</protein>
<feature type="transmembrane region" description="Helical" evidence="6">
    <location>
        <begin position="161"/>
        <end position="183"/>
    </location>
</feature>
<feature type="transmembrane region" description="Helical" evidence="6">
    <location>
        <begin position="101"/>
        <end position="121"/>
    </location>
</feature>
<feature type="transmembrane region" description="Helical" evidence="6">
    <location>
        <begin position="78"/>
        <end position="95"/>
    </location>
</feature>
<evidence type="ECO:0000256" key="1">
    <source>
        <dbReference type="ARBA" id="ARBA00004651"/>
    </source>
</evidence>
<dbReference type="AlphaFoldDB" id="A0A4D6XAP3"/>
<keyword evidence="3 6" id="KW-0812">Transmembrane</keyword>
<reference evidence="9" key="1">
    <citation type="submission" date="2019-04" db="EMBL/GenBank/DDBJ databases">
        <title>Genome sequence of Pseudomonas putida 1290, an auxin catabolizing strain.</title>
        <authorList>
            <person name="Laird T.S."/>
            <person name="Leveau J.H.J."/>
        </authorList>
    </citation>
    <scope>NUCLEOTIDE SEQUENCE [LARGE SCALE GENOMIC DNA]</scope>
    <source>
        <strain evidence="9">1290</strain>
    </source>
</reference>
<dbReference type="Proteomes" id="UP000298551">
    <property type="component" value="Chromosome"/>
</dbReference>
<dbReference type="OrthoDB" id="5291895at2"/>
<evidence type="ECO:0000256" key="5">
    <source>
        <dbReference type="ARBA" id="ARBA00023136"/>
    </source>
</evidence>
<dbReference type="InterPro" id="IPR036259">
    <property type="entry name" value="MFS_trans_sf"/>
</dbReference>
<dbReference type="PANTHER" id="PTHR43124:SF3">
    <property type="entry name" value="CHLORAMPHENICOL EFFLUX PUMP RV0191"/>
    <property type="match status" value="1"/>
</dbReference>
<dbReference type="RefSeq" id="WP_136915100.1">
    <property type="nucleotide sequence ID" value="NZ_CP039371.1"/>
</dbReference>
<dbReference type="PANTHER" id="PTHR43124">
    <property type="entry name" value="PURINE EFFLUX PUMP PBUE"/>
    <property type="match status" value="1"/>
</dbReference>
<evidence type="ECO:0000313" key="8">
    <source>
        <dbReference type="EMBL" id="QCI12947.1"/>
    </source>
</evidence>
<keyword evidence="5 6" id="KW-0472">Membrane</keyword>
<dbReference type="InterPro" id="IPR020846">
    <property type="entry name" value="MFS_dom"/>
</dbReference>
<evidence type="ECO:0000256" key="4">
    <source>
        <dbReference type="ARBA" id="ARBA00022989"/>
    </source>
</evidence>
<feature type="transmembrane region" description="Helical" evidence="6">
    <location>
        <begin position="302"/>
        <end position="323"/>
    </location>
</feature>
<comment type="subcellular location">
    <subcellularLocation>
        <location evidence="1">Cell membrane</location>
        <topology evidence="1">Multi-pass membrane protein</topology>
    </subcellularLocation>
</comment>
<dbReference type="GO" id="GO:0022857">
    <property type="term" value="F:transmembrane transporter activity"/>
    <property type="evidence" value="ECO:0007669"/>
    <property type="project" value="InterPro"/>
</dbReference>
<name>A0A4D6XAP3_PSEPU</name>
<dbReference type="PROSITE" id="PS50850">
    <property type="entry name" value="MFS"/>
    <property type="match status" value="1"/>
</dbReference>
<feature type="transmembrane region" description="Helical" evidence="6">
    <location>
        <begin position="245"/>
        <end position="265"/>
    </location>
</feature>
<accession>A0A4D6XAP3</accession>
<dbReference type="InterPro" id="IPR011701">
    <property type="entry name" value="MFS"/>
</dbReference>
<evidence type="ECO:0000313" key="9">
    <source>
        <dbReference type="Proteomes" id="UP000298551"/>
    </source>
</evidence>
<feature type="transmembrane region" description="Helical" evidence="6">
    <location>
        <begin position="133"/>
        <end position="155"/>
    </location>
</feature>
<feature type="transmembrane region" description="Helical" evidence="6">
    <location>
        <begin position="373"/>
        <end position="395"/>
    </location>
</feature>
<keyword evidence="2" id="KW-1003">Cell membrane</keyword>
<dbReference type="Pfam" id="PF07690">
    <property type="entry name" value="MFS_1"/>
    <property type="match status" value="1"/>
</dbReference>
<dbReference type="EMBL" id="CP039371">
    <property type="protein sequence ID" value="QCI12947.1"/>
    <property type="molecule type" value="Genomic_DNA"/>
</dbReference>
<feature type="domain" description="Major facilitator superfamily (MFS) profile" evidence="7">
    <location>
        <begin position="9"/>
        <end position="399"/>
    </location>
</feature>
<dbReference type="InterPro" id="IPR050189">
    <property type="entry name" value="MFS_Efflux_Transporters"/>
</dbReference>
<feature type="transmembrane region" description="Helical" evidence="6">
    <location>
        <begin position="44"/>
        <end position="66"/>
    </location>
</feature>
<evidence type="ECO:0000256" key="3">
    <source>
        <dbReference type="ARBA" id="ARBA00022692"/>
    </source>
</evidence>
<evidence type="ECO:0000256" key="2">
    <source>
        <dbReference type="ARBA" id="ARBA00022475"/>
    </source>
</evidence>
<evidence type="ECO:0000256" key="6">
    <source>
        <dbReference type="SAM" id="Phobius"/>
    </source>
</evidence>
<feature type="transmembrane region" description="Helical" evidence="6">
    <location>
        <begin position="344"/>
        <end position="367"/>
    </location>
</feature>
<proteinExistence type="predicted"/>
<feature type="transmembrane region" description="Helical" evidence="6">
    <location>
        <begin position="204"/>
        <end position="225"/>
    </location>
</feature>
<gene>
    <name evidence="8" type="ORF">E6B08_16905</name>
</gene>
<keyword evidence="4 6" id="KW-1133">Transmembrane helix</keyword>
<dbReference type="SUPFAM" id="SSF103473">
    <property type="entry name" value="MFS general substrate transporter"/>
    <property type="match status" value="1"/>
</dbReference>